<feature type="domain" description="Serine aminopeptidase S33" evidence="1">
    <location>
        <begin position="110"/>
        <end position="214"/>
    </location>
</feature>
<dbReference type="RefSeq" id="XP_009040576.1">
    <property type="nucleotide sequence ID" value="XM_009042328.1"/>
</dbReference>
<dbReference type="GeneID" id="20228712"/>
<protein>
    <recommendedName>
        <fullName evidence="1">Serine aminopeptidase S33 domain-containing protein</fullName>
    </recommendedName>
</protein>
<accession>F0YJI9</accession>
<dbReference type="Pfam" id="PF12146">
    <property type="entry name" value="Hydrolase_4"/>
    <property type="match status" value="1"/>
</dbReference>
<organism evidence="3">
    <name type="scientific">Aureococcus anophagefferens</name>
    <name type="common">Harmful bloom alga</name>
    <dbReference type="NCBI Taxonomy" id="44056"/>
    <lineage>
        <taxon>Eukaryota</taxon>
        <taxon>Sar</taxon>
        <taxon>Stramenopiles</taxon>
        <taxon>Ochrophyta</taxon>
        <taxon>Pelagophyceae</taxon>
        <taxon>Pelagomonadales</taxon>
        <taxon>Pelagomonadaceae</taxon>
        <taxon>Aureococcus</taxon>
    </lineage>
</organism>
<proteinExistence type="predicted"/>
<dbReference type="InParanoid" id="F0YJI9"/>
<gene>
    <name evidence="2" type="ORF">AURANDRAFT_72453</name>
</gene>
<sequence length="594" mass="64666">MSDAKPVSFVQQVKQAYEQVVAAIIRPPRTQYAPHQLGPKLFEFLGRPFEREDFYVYNFHGHALACSRWRAVEPLARMLPTLIFMHGNASIAELSARVEALPQLSVCLSLGIAVVSFDFSGSGLSDGDYVTLGALERLDIHTVVQYLRDEGATSTIAFWGRSMGAVTALLYADEDNMLDAMVLDSPFASLRMLAEELVQRATANSSIRIPNFAVAGVLRLVRSTILNRAHVDINDIAPIDHVAKMYVPALFCVVRADSFISNWHSDLLHANYAGDKFILAVDGDHNEMRPPSMHVFVRRFLQRYMQVPAAWALESRETIFSTLMPWHPAHGRALQDGPHCLCSLGEPMAATEIGGEQAVGMSKDLVNEVEGRVSALLDVSFDNYTLHFDSACIANICHCGLSYLRGADCFSAETNLASWDDFGQRRRQKAASIAGTTQDHVQGGRAPASVNRNSVRVLSVVPAQQRPPRSVPIQSSPASVGTFRWVLEAGARMDAASFNQPLNWNVSNLGSLRGNLLGRGIWGISPYERQQSSKSTSSYDLCQAHLSTQTVVVAVAAGGGLALGSLGGVRSTAPLLSYSDDVVPKLGLLPGNSK</sequence>
<evidence type="ECO:0000313" key="3">
    <source>
        <dbReference type="Proteomes" id="UP000002729"/>
    </source>
</evidence>
<evidence type="ECO:0000259" key="1">
    <source>
        <dbReference type="Pfam" id="PF12146"/>
    </source>
</evidence>
<dbReference type="InterPro" id="IPR052920">
    <property type="entry name" value="DNA-binding_regulatory"/>
</dbReference>
<dbReference type="KEGG" id="aaf:AURANDRAFT_72453"/>
<reference evidence="2 3" key="1">
    <citation type="journal article" date="2011" name="Proc. Natl. Acad. Sci. U.S.A.">
        <title>Niche of harmful alga Aureococcus anophagefferens revealed through ecogenomics.</title>
        <authorList>
            <person name="Gobler C.J."/>
            <person name="Berry D.L."/>
            <person name="Dyhrman S.T."/>
            <person name="Wilhelm S.W."/>
            <person name="Salamov A."/>
            <person name="Lobanov A.V."/>
            <person name="Zhang Y."/>
            <person name="Collier J.L."/>
            <person name="Wurch L.L."/>
            <person name="Kustka A.B."/>
            <person name="Dill B.D."/>
            <person name="Shah M."/>
            <person name="VerBerkmoes N.C."/>
            <person name="Kuo A."/>
            <person name="Terry A."/>
            <person name="Pangilinan J."/>
            <person name="Lindquist E.A."/>
            <person name="Lucas S."/>
            <person name="Paulsen I.T."/>
            <person name="Hattenrath-Lehmann T.K."/>
            <person name="Talmage S.C."/>
            <person name="Walker E.A."/>
            <person name="Koch F."/>
            <person name="Burson A.M."/>
            <person name="Marcoval M.A."/>
            <person name="Tang Y.Z."/>
            <person name="Lecleir G.R."/>
            <person name="Coyne K.J."/>
            <person name="Berg G.M."/>
            <person name="Bertrand E.M."/>
            <person name="Saito M.A."/>
            <person name="Gladyshev V.N."/>
            <person name="Grigoriev I.V."/>
        </authorList>
    </citation>
    <scope>NUCLEOTIDE SEQUENCE [LARGE SCALE GENOMIC DNA]</scope>
    <source>
        <strain evidence="3">CCMP 1984</strain>
    </source>
</reference>
<dbReference type="InterPro" id="IPR022742">
    <property type="entry name" value="Hydrolase_4"/>
</dbReference>
<dbReference type="EMBL" id="GL833148">
    <property type="protein sequence ID" value="EGB04661.1"/>
    <property type="molecule type" value="Genomic_DNA"/>
</dbReference>
<name>F0YJI9_AURAN</name>
<dbReference type="OrthoDB" id="10249433at2759"/>
<dbReference type="PANTHER" id="PTHR43358:SF4">
    <property type="entry name" value="ALPHA_BETA HYDROLASE FOLD-1 DOMAIN-CONTAINING PROTEIN"/>
    <property type="match status" value="1"/>
</dbReference>
<dbReference type="SUPFAM" id="SSF53474">
    <property type="entry name" value="alpha/beta-Hydrolases"/>
    <property type="match status" value="1"/>
</dbReference>
<evidence type="ECO:0000313" key="2">
    <source>
        <dbReference type="EMBL" id="EGB04661.1"/>
    </source>
</evidence>
<dbReference type="InterPro" id="IPR029058">
    <property type="entry name" value="AB_hydrolase_fold"/>
</dbReference>
<keyword evidence="3" id="KW-1185">Reference proteome</keyword>
<dbReference type="Gene3D" id="3.40.50.1820">
    <property type="entry name" value="alpha/beta hydrolase"/>
    <property type="match status" value="1"/>
</dbReference>
<dbReference type="eggNOG" id="KOG1552">
    <property type="taxonomic scope" value="Eukaryota"/>
</dbReference>
<dbReference type="Proteomes" id="UP000002729">
    <property type="component" value="Unassembled WGS sequence"/>
</dbReference>
<dbReference type="PANTHER" id="PTHR43358">
    <property type="entry name" value="ALPHA/BETA-HYDROLASE"/>
    <property type="match status" value="1"/>
</dbReference>
<dbReference type="AlphaFoldDB" id="F0YJI9"/>